<dbReference type="PANTHER" id="PTHR45982">
    <property type="entry name" value="REGULATOR OF CHROMOSOME CONDENSATION"/>
    <property type="match status" value="1"/>
</dbReference>
<feature type="repeat" description="RCC1" evidence="3">
    <location>
        <begin position="26"/>
        <end position="94"/>
    </location>
</feature>
<dbReference type="AlphaFoldDB" id="A0ABD3PYI9"/>
<dbReference type="Proteomes" id="UP001530400">
    <property type="component" value="Unassembled WGS sequence"/>
</dbReference>
<evidence type="ECO:0000256" key="1">
    <source>
        <dbReference type="ARBA" id="ARBA00022658"/>
    </source>
</evidence>
<evidence type="ECO:0000256" key="3">
    <source>
        <dbReference type="PROSITE-ProRule" id="PRU00235"/>
    </source>
</evidence>
<evidence type="ECO:0000313" key="5">
    <source>
        <dbReference type="EMBL" id="KAL3792902.1"/>
    </source>
</evidence>
<feature type="repeat" description="RCC1" evidence="3">
    <location>
        <begin position="159"/>
        <end position="239"/>
    </location>
</feature>
<evidence type="ECO:0000256" key="2">
    <source>
        <dbReference type="ARBA" id="ARBA00022737"/>
    </source>
</evidence>
<keyword evidence="1" id="KW-0344">Guanine-nucleotide releasing factor</keyword>
<gene>
    <name evidence="5" type="ORF">ACHAWO_004231</name>
</gene>
<dbReference type="PRINTS" id="PR00633">
    <property type="entry name" value="RCCNDNSATION"/>
</dbReference>
<dbReference type="EMBL" id="JALLPJ020000417">
    <property type="protein sequence ID" value="KAL3792902.1"/>
    <property type="molecule type" value="Genomic_DNA"/>
</dbReference>
<dbReference type="Pfam" id="PF25390">
    <property type="entry name" value="WD40_RLD"/>
    <property type="match status" value="1"/>
</dbReference>
<dbReference type="Gene3D" id="2.130.10.30">
    <property type="entry name" value="Regulator of chromosome condensation 1/beta-lactamase-inhibitor protein II"/>
    <property type="match status" value="1"/>
</dbReference>
<dbReference type="PROSITE" id="PS50012">
    <property type="entry name" value="RCC1_3"/>
    <property type="match status" value="4"/>
</dbReference>
<sequence>MHLCLTQKATDISAGDGWAAAIMADETMVTWGIGTHGEMGRKVPTLDKTTSNQVILEEFLTPKPPVWNEVGSVHRRKVTGISCGAYHLLVLAKETGAGMSVYSCGLNQYGQLGLGDNEGDNKDIKYVLKLTKINYFEVRNIAKVEAGQYFSCFVNSTGKELYSCGRSDCGQLGISLKQPDAGSFESTPVRVPLVYNIDSTKVSDPKGNCIVESDIVEEDQPEIEQISCGSSHVLVLTKEGDVYSWGFGESGACGQGKSDADVFRPKKLNPKGKNHVFKYVSGGGQHSAAVFVTQSKGSRAK</sequence>
<dbReference type="InterPro" id="IPR058923">
    <property type="entry name" value="RCC1-like_dom"/>
</dbReference>
<keyword evidence="6" id="KW-1185">Reference proteome</keyword>
<proteinExistence type="predicted"/>
<dbReference type="InterPro" id="IPR051553">
    <property type="entry name" value="Ran_GTPase-activating"/>
</dbReference>
<dbReference type="PROSITE" id="PS00626">
    <property type="entry name" value="RCC1_2"/>
    <property type="match status" value="1"/>
</dbReference>
<protein>
    <recommendedName>
        <fullName evidence="4">RCC1-like domain-containing protein</fullName>
    </recommendedName>
</protein>
<dbReference type="InterPro" id="IPR009091">
    <property type="entry name" value="RCC1/BLIP-II"/>
</dbReference>
<feature type="repeat" description="RCC1" evidence="3">
    <location>
        <begin position="240"/>
        <end position="293"/>
    </location>
</feature>
<dbReference type="SUPFAM" id="SSF50985">
    <property type="entry name" value="RCC1/BLIP-II"/>
    <property type="match status" value="1"/>
</dbReference>
<feature type="domain" description="RCC1-like" evidence="4">
    <location>
        <begin position="7"/>
        <end position="289"/>
    </location>
</feature>
<comment type="caution">
    <text evidence="5">The sequence shown here is derived from an EMBL/GenBank/DDBJ whole genome shotgun (WGS) entry which is preliminary data.</text>
</comment>
<feature type="repeat" description="RCC1" evidence="3">
    <location>
        <begin position="99"/>
        <end position="157"/>
    </location>
</feature>
<organism evidence="5 6">
    <name type="scientific">Cyclotella atomus</name>
    <dbReference type="NCBI Taxonomy" id="382360"/>
    <lineage>
        <taxon>Eukaryota</taxon>
        <taxon>Sar</taxon>
        <taxon>Stramenopiles</taxon>
        <taxon>Ochrophyta</taxon>
        <taxon>Bacillariophyta</taxon>
        <taxon>Coscinodiscophyceae</taxon>
        <taxon>Thalassiosirophycidae</taxon>
        <taxon>Stephanodiscales</taxon>
        <taxon>Stephanodiscaceae</taxon>
        <taxon>Cyclotella</taxon>
    </lineage>
</organism>
<accession>A0ABD3PYI9</accession>
<dbReference type="PANTHER" id="PTHR45982:SF1">
    <property type="entry name" value="REGULATOR OF CHROMOSOME CONDENSATION"/>
    <property type="match status" value="1"/>
</dbReference>
<name>A0ABD3PYI9_9STRA</name>
<keyword evidence="2" id="KW-0677">Repeat</keyword>
<evidence type="ECO:0000259" key="4">
    <source>
        <dbReference type="Pfam" id="PF25390"/>
    </source>
</evidence>
<dbReference type="InterPro" id="IPR000408">
    <property type="entry name" value="Reg_chr_condens"/>
</dbReference>
<reference evidence="5 6" key="1">
    <citation type="submission" date="2024-10" db="EMBL/GenBank/DDBJ databases">
        <title>Updated reference genomes for cyclostephanoid diatoms.</title>
        <authorList>
            <person name="Roberts W.R."/>
            <person name="Alverson A.J."/>
        </authorList>
    </citation>
    <scope>NUCLEOTIDE SEQUENCE [LARGE SCALE GENOMIC DNA]</scope>
    <source>
        <strain evidence="5 6">AJA010-31</strain>
    </source>
</reference>
<evidence type="ECO:0000313" key="6">
    <source>
        <dbReference type="Proteomes" id="UP001530400"/>
    </source>
</evidence>